<dbReference type="Proteomes" id="UP000266861">
    <property type="component" value="Unassembled WGS sequence"/>
</dbReference>
<reference evidence="4 5" key="1">
    <citation type="submission" date="2018-08" db="EMBL/GenBank/DDBJ databases">
        <title>Genome and evolution of the arbuscular mycorrhizal fungus Diversispora epigaea (formerly Glomus versiforme) and its bacterial endosymbionts.</title>
        <authorList>
            <person name="Sun X."/>
            <person name="Fei Z."/>
            <person name="Harrison M."/>
        </authorList>
    </citation>
    <scope>NUCLEOTIDE SEQUENCE [LARGE SCALE GENOMIC DNA]</scope>
    <source>
        <strain evidence="4 5">IT104</strain>
    </source>
</reference>
<feature type="domain" description="Rab-GAP TBC" evidence="3">
    <location>
        <begin position="56"/>
        <end position="144"/>
    </location>
</feature>
<dbReference type="GO" id="GO:0005789">
    <property type="term" value="C:endoplasmic reticulum membrane"/>
    <property type="evidence" value="ECO:0007669"/>
    <property type="project" value="TreeGrafter"/>
</dbReference>
<dbReference type="InterPro" id="IPR035969">
    <property type="entry name" value="Rab-GAP_TBC_sf"/>
</dbReference>
<dbReference type="PROSITE" id="PS50086">
    <property type="entry name" value="TBC_RABGAP"/>
    <property type="match status" value="1"/>
</dbReference>
<dbReference type="InterPro" id="IPR045913">
    <property type="entry name" value="TBC20/Gyp8-like"/>
</dbReference>
<dbReference type="SUPFAM" id="SSF47923">
    <property type="entry name" value="Ypt/Rab-GAP domain of gyp1p"/>
    <property type="match status" value="1"/>
</dbReference>
<keyword evidence="5" id="KW-1185">Reference proteome</keyword>
<dbReference type="PANTHER" id="PTHR20913:SF7">
    <property type="entry name" value="RE60063P"/>
    <property type="match status" value="1"/>
</dbReference>
<accession>A0A397GN47</accession>
<feature type="compositionally biased region" description="Basic and acidic residues" evidence="2">
    <location>
        <begin position="17"/>
        <end position="30"/>
    </location>
</feature>
<evidence type="ECO:0000313" key="5">
    <source>
        <dbReference type="Proteomes" id="UP000266861"/>
    </source>
</evidence>
<dbReference type="GO" id="GO:0006888">
    <property type="term" value="P:endoplasmic reticulum to Golgi vesicle-mediated transport"/>
    <property type="evidence" value="ECO:0007669"/>
    <property type="project" value="TreeGrafter"/>
</dbReference>
<feature type="region of interest" description="Disordered" evidence="2">
    <location>
        <begin position="1"/>
        <end position="30"/>
    </location>
</feature>
<dbReference type="Gene3D" id="1.10.8.1310">
    <property type="match status" value="1"/>
</dbReference>
<dbReference type="GO" id="GO:0005096">
    <property type="term" value="F:GTPase activator activity"/>
    <property type="evidence" value="ECO:0007669"/>
    <property type="project" value="UniProtKB-KW"/>
</dbReference>
<dbReference type="STRING" id="1348612.A0A397GN47"/>
<dbReference type="InterPro" id="IPR000195">
    <property type="entry name" value="Rab-GAP-TBC_dom"/>
</dbReference>
<feature type="compositionally biased region" description="Basic residues" evidence="2">
    <location>
        <begin position="1"/>
        <end position="16"/>
    </location>
</feature>
<name>A0A397GN47_9GLOM</name>
<dbReference type="Pfam" id="PF00566">
    <property type="entry name" value="RabGAP-TBC"/>
    <property type="match status" value="1"/>
</dbReference>
<evidence type="ECO:0000256" key="1">
    <source>
        <dbReference type="ARBA" id="ARBA00022468"/>
    </source>
</evidence>
<dbReference type="EMBL" id="PQFF01000425">
    <property type="protein sequence ID" value="RHZ50954.1"/>
    <property type="molecule type" value="Genomic_DNA"/>
</dbReference>
<sequence length="144" mass="16997">MTKKHKHLRQRKKKTTFKKEKNEVTKTEKSTKKTINKACEENDLKSLRKLACSEGFLSNSLRSSCWANLLKVGKISRENKIEENHKDEDQVLLDVERSFVNYPKELKKSQLKKKKEELKDVIIGILRRNPKLSYYQGFHDISFT</sequence>
<comment type="caution">
    <text evidence="4">The sequence shown here is derived from an EMBL/GenBank/DDBJ whole genome shotgun (WGS) entry which is preliminary data.</text>
</comment>
<dbReference type="AlphaFoldDB" id="A0A397GN47"/>
<dbReference type="OrthoDB" id="206700at2759"/>
<evidence type="ECO:0000259" key="3">
    <source>
        <dbReference type="PROSITE" id="PS50086"/>
    </source>
</evidence>
<organism evidence="4 5">
    <name type="scientific">Diversispora epigaea</name>
    <dbReference type="NCBI Taxonomy" id="1348612"/>
    <lineage>
        <taxon>Eukaryota</taxon>
        <taxon>Fungi</taxon>
        <taxon>Fungi incertae sedis</taxon>
        <taxon>Mucoromycota</taxon>
        <taxon>Glomeromycotina</taxon>
        <taxon>Glomeromycetes</taxon>
        <taxon>Diversisporales</taxon>
        <taxon>Diversisporaceae</taxon>
        <taxon>Diversispora</taxon>
    </lineage>
</organism>
<gene>
    <name evidence="4" type="ORF">Glove_487g20</name>
</gene>
<dbReference type="FunFam" id="1.10.8.1310:FF:000005">
    <property type="entry name" value="GTPase-activating protein gyp10"/>
    <property type="match status" value="1"/>
</dbReference>
<evidence type="ECO:0000256" key="2">
    <source>
        <dbReference type="SAM" id="MobiDB-lite"/>
    </source>
</evidence>
<protein>
    <recommendedName>
        <fullName evidence="3">Rab-GAP TBC domain-containing protein</fullName>
    </recommendedName>
</protein>
<dbReference type="PANTHER" id="PTHR20913">
    <property type="entry name" value="TBC1 DOMAIN FAMILY MEMBER 20/GTPASE"/>
    <property type="match status" value="1"/>
</dbReference>
<evidence type="ECO:0000313" key="4">
    <source>
        <dbReference type="EMBL" id="RHZ50954.1"/>
    </source>
</evidence>
<proteinExistence type="predicted"/>
<keyword evidence="1" id="KW-0343">GTPase activation</keyword>